<evidence type="ECO:0000256" key="1">
    <source>
        <dbReference type="SAM" id="SignalP"/>
    </source>
</evidence>
<feature type="signal peptide" evidence="1">
    <location>
        <begin position="1"/>
        <end position="22"/>
    </location>
</feature>
<feature type="chain" id="PRO_5042009638" evidence="1">
    <location>
        <begin position="23"/>
        <end position="306"/>
    </location>
</feature>
<proteinExistence type="predicted"/>
<dbReference type="PANTHER" id="PTHR37687:SF1">
    <property type="entry name" value="AGAP006772-PA"/>
    <property type="match status" value="1"/>
</dbReference>
<gene>
    <name evidence="2" type="ORF">RRG08_011905</name>
</gene>
<protein>
    <submittedName>
        <fullName evidence="2">Uncharacterized protein</fullName>
    </submittedName>
</protein>
<dbReference type="InterPro" id="IPR036444">
    <property type="entry name" value="PLipase_A2_dom_sf"/>
</dbReference>
<name>A0AAE1DIQ5_9GAST</name>
<dbReference type="Proteomes" id="UP001283361">
    <property type="component" value="Unassembled WGS sequence"/>
</dbReference>
<dbReference type="GO" id="GO:0006644">
    <property type="term" value="P:phospholipid metabolic process"/>
    <property type="evidence" value="ECO:0007669"/>
    <property type="project" value="InterPro"/>
</dbReference>
<accession>A0AAE1DIQ5</accession>
<dbReference type="InterPro" id="IPR038875">
    <property type="entry name" value="PLA2_conodipine-like"/>
</dbReference>
<evidence type="ECO:0000313" key="2">
    <source>
        <dbReference type="EMBL" id="KAK3771992.1"/>
    </source>
</evidence>
<reference evidence="2" key="1">
    <citation type="journal article" date="2023" name="G3 (Bethesda)">
        <title>A reference genome for the long-term kleptoplast-retaining sea slug Elysia crispata morphotype clarki.</title>
        <authorList>
            <person name="Eastman K.E."/>
            <person name="Pendleton A.L."/>
            <person name="Shaikh M.A."/>
            <person name="Suttiyut T."/>
            <person name="Ogas R."/>
            <person name="Tomko P."/>
            <person name="Gavelis G."/>
            <person name="Widhalm J.R."/>
            <person name="Wisecaver J.H."/>
        </authorList>
    </citation>
    <scope>NUCLEOTIDE SEQUENCE</scope>
    <source>
        <strain evidence="2">ECLA1</strain>
    </source>
</reference>
<dbReference type="GO" id="GO:0004623">
    <property type="term" value="F:phospholipase A2 activity"/>
    <property type="evidence" value="ECO:0007669"/>
    <property type="project" value="InterPro"/>
</dbReference>
<comment type="caution">
    <text evidence="2">The sequence shown here is derived from an EMBL/GenBank/DDBJ whole genome shotgun (WGS) entry which is preliminary data.</text>
</comment>
<organism evidence="2 3">
    <name type="scientific">Elysia crispata</name>
    <name type="common">lettuce slug</name>
    <dbReference type="NCBI Taxonomy" id="231223"/>
    <lineage>
        <taxon>Eukaryota</taxon>
        <taxon>Metazoa</taxon>
        <taxon>Spiralia</taxon>
        <taxon>Lophotrochozoa</taxon>
        <taxon>Mollusca</taxon>
        <taxon>Gastropoda</taxon>
        <taxon>Heterobranchia</taxon>
        <taxon>Euthyneura</taxon>
        <taxon>Panpulmonata</taxon>
        <taxon>Sacoglossa</taxon>
        <taxon>Placobranchoidea</taxon>
        <taxon>Plakobranchidae</taxon>
        <taxon>Elysia</taxon>
    </lineage>
</organism>
<dbReference type="GO" id="GO:0050482">
    <property type="term" value="P:arachidonate secretion"/>
    <property type="evidence" value="ECO:0007669"/>
    <property type="project" value="InterPro"/>
</dbReference>
<keyword evidence="1" id="KW-0732">Signal</keyword>
<sequence>MYFRLFLDPLLAFSLLLTVARARPGQLEVTSGQSRPCKYYDINGCSIPFGLPFFYKTRFTPACDRHDVCYNCGVADNISRWRCDKAFRQDTLATCKAQYMTPNIPSPSLIQIFNVDKTETDSHQTHFLRVVELHGMETFQDVLQGEVSALVKVHPGPSFQQFQAWFSRHKVHVRMLAEWVKHLAQYIQPQDMKETWNRKMSSLSQHASGHFQPLHGAGDSDEIDWCGDIDRYLKANNETMPSSSGLLCPDIQYLTCNFFSEIYFLAVWIFGGSGYRQQAEFYCHESWVTKCLPMPPSAVLRFLPHD</sequence>
<keyword evidence="3" id="KW-1185">Reference proteome</keyword>
<dbReference type="EMBL" id="JAWDGP010003665">
    <property type="protein sequence ID" value="KAK3771992.1"/>
    <property type="molecule type" value="Genomic_DNA"/>
</dbReference>
<evidence type="ECO:0000313" key="3">
    <source>
        <dbReference type="Proteomes" id="UP001283361"/>
    </source>
</evidence>
<dbReference type="PANTHER" id="PTHR37687">
    <property type="entry name" value="AGAP006772-PA"/>
    <property type="match status" value="1"/>
</dbReference>
<dbReference type="SUPFAM" id="SSF48619">
    <property type="entry name" value="Phospholipase A2, PLA2"/>
    <property type="match status" value="1"/>
</dbReference>
<dbReference type="AlphaFoldDB" id="A0AAE1DIQ5"/>
<dbReference type="Gene3D" id="1.20.90.10">
    <property type="entry name" value="Phospholipase A2 domain"/>
    <property type="match status" value="1"/>
</dbReference>